<protein>
    <submittedName>
        <fullName evidence="2">Uncharacterized protein</fullName>
    </submittedName>
</protein>
<feature type="region of interest" description="Disordered" evidence="1">
    <location>
        <begin position="164"/>
        <end position="225"/>
    </location>
</feature>
<proteinExistence type="predicted"/>
<dbReference type="EMBL" id="CADCTG010000110">
    <property type="protein sequence ID" value="CAA9229616.1"/>
    <property type="molecule type" value="Genomic_DNA"/>
</dbReference>
<reference evidence="2" key="1">
    <citation type="submission" date="2020-02" db="EMBL/GenBank/DDBJ databases">
        <authorList>
            <person name="Meier V. D."/>
        </authorList>
    </citation>
    <scope>NUCLEOTIDE SEQUENCE</scope>
    <source>
        <strain evidence="2">AVDCRST_MAG08</strain>
    </source>
</reference>
<name>A0A6J4HP15_9PROT</name>
<feature type="compositionally biased region" description="Low complexity" evidence="1">
    <location>
        <begin position="57"/>
        <end position="74"/>
    </location>
</feature>
<feature type="non-terminal residue" evidence="2">
    <location>
        <position position="225"/>
    </location>
</feature>
<feature type="compositionally biased region" description="Basic residues" evidence="1">
    <location>
        <begin position="93"/>
        <end position="109"/>
    </location>
</feature>
<dbReference type="AlphaFoldDB" id="A0A6J4HP15"/>
<feature type="non-terminal residue" evidence="2">
    <location>
        <position position="1"/>
    </location>
</feature>
<feature type="compositionally biased region" description="Low complexity" evidence="1">
    <location>
        <begin position="191"/>
        <end position="202"/>
    </location>
</feature>
<feature type="region of interest" description="Disordered" evidence="1">
    <location>
        <begin position="93"/>
        <end position="133"/>
    </location>
</feature>
<feature type="compositionally biased region" description="Basic residues" evidence="1">
    <location>
        <begin position="40"/>
        <end position="49"/>
    </location>
</feature>
<organism evidence="2">
    <name type="scientific">uncultured Acetobacteraceae bacterium</name>
    <dbReference type="NCBI Taxonomy" id="169975"/>
    <lineage>
        <taxon>Bacteria</taxon>
        <taxon>Pseudomonadati</taxon>
        <taxon>Pseudomonadota</taxon>
        <taxon>Alphaproteobacteria</taxon>
        <taxon>Acetobacterales</taxon>
        <taxon>Acetobacteraceae</taxon>
        <taxon>environmental samples</taxon>
    </lineage>
</organism>
<feature type="compositionally biased region" description="Basic residues" evidence="1">
    <location>
        <begin position="204"/>
        <end position="214"/>
    </location>
</feature>
<evidence type="ECO:0000313" key="2">
    <source>
        <dbReference type="EMBL" id="CAA9229616.1"/>
    </source>
</evidence>
<sequence length="225" mass="24953">GGGAWGRRLPGGCDLRLHRRRGVHPGRRRRARLLHPPAPGRRHRPPARRRAPDRAEAAAGAPCPRGPCGCSGAGVRDIGPVRRRARRARLPGHVRRGPVHRQGARARHQRAGEPPRHRGGHRRPRRAHHGARGLGLAVQRRRVARRTGRRCWHRCGAAGVLRRAAPPRPGARHHAQQRRAAGQHRLRSRGLGRTARAAAMGGRRAGRRRPRAVRGGRPGARDRWV</sequence>
<feature type="compositionally biased region" description="Basic residues" evidence="1">
    <location>
        <begin position="170"/>
        <end position="190"/>
    </location>
</feature>
<feature type="compositionally biased region" description="Basic residues" evidence="1">
    <location>
        <begin position="117"/>
        <end position="131"/>
    </location>
</feature>
<evidence type="ECO:0000256" key="1">
    <source>
        <dbReference type="SAM" id="MobiDB-lite"/>
    </source>
</evidence>
<feature type="region of interest" description="Disordered" evidence="1">
    <location>
        <begin position="17"/>
        <end position="80"/>
    </location>
</feature>
<gene>
    <name evidence="2" type="ORF">AVDCRST_MAG08-1024</name>
</gene>
<feature type="compositionally biased region" description="Basic residues" evidence="1">
    <location>
        <begin position="17"/>
        <end position="33"/>
    </location>
</feature>
<accession>A0A6J4HP15</accession>